<keyword evidence="1" id="KW-0175">Coiled coil</keyword>
<evidence type="ECO:0000313" key="4">
    <source>
        <dbReference type="EMBL" id="CAF1276733.1"/>
    </source>
</evidence>
<dbReference type="Proteomes" id="UP000663874">
    <property type="component" value="Unassembled WGS sequence"/>
</dbReference>
<accession>A0A819MTW3</accession>
<evidence type="ECO:0000313" key="6">
    <source>
        <dbReference type="EMBL" id="CAF1556117.1"/>
    </source>
</evidence>
<proteinExistence type="predicted"/>
<evidence type="ECO:0000313" key="5">
    <source>
        <dbReference type="EMBL" id="CAF1281398.1"/>
    </source>
</evidence>
<evidence type="ECO:0000313" key="7">
    <source>
        <dbReference type="EMBL" id="CAF3986885.1"/>
    </source>
</evidence>
<dbReference type="InterPro" id="IPR033593">
    <property type="entry name" value="N-RASSF"/>
</dbReference>
<dbReference type="EMBL" id="CAJNOL010003289">
    <property type="protein sequence ID" value="CAF1556117.1"/>
    <property type="molecule type" value="Genomic_DNA"/>
</dbReference>
<dbReference type="EMBL" id="CAJNOH010002161">
    <property type="protein sequence ID" value="CAF1276733.1"/>
    <property type="molecule type" value="Genomic_DNA"/>
</dbReference>
<name>A0A819MTW3_9BILA</name>
<dbReference type="GO" id="GO:0007165">
    <property type="term" value="P:signal transduction"/>
    <property type="evidence" value="ECO:0007669"/>
    <property type="project" value="InterPro"/>
</dbReference>
<dbReference type="Gene3D" id="3.10.20.90">
    <property type="entry name" value="Phosphatidylinositol 3-kinase Catalytic Subunit, Chain A, domain 1"/>
    <property type="match status" value="1"/>
</dbReference>
<dbReference type="InterPro" id="IPR000159">
    <property type="entry name" value="RA_dom"/>
</dbReference>
<dbReference type="PANTHER" id="PTHR15286">
    <property type="entry name" value="RAS-ASSOCIATING DOMAIN CONTAINING PROTEIN"/>
    <property type="match status" value="1"/>
</dbReference>
<feature type="region of interest" description="Disordered" evidence="2">
    <location>
        <begin position="151"/>
        <end position="173"/>
    </location>
</feature>
<dbReference type="Proteomes" id="UP000663889">
    <property type="component" value="Unassembled WGS sequence"/>
</dbReference>
<dbReference type="InterPro" id="IPR029071">
    <property type="entry name" value="Ubiquitin-like_domsf"/>
</dbReference>
<dbReference type="Proteomes" id="UP000663870">
    <property type="component" value="Unassembled WGS sequence"/>
</dbReference>
<dbReference type="AlphaFoldDB" id="A0A819MTW3"/>
<feature type="domain" description="Ras-associating" evidence="3">
    <location>
        <begin position="1"/>
        <end position="78"/>
    </location>
</feature>
<dbReference type="SUPFAM" id="SSF54236">
    <property type="entry name" value="Ubiquitin-like"/>
    <property type="match status" value="1"/>
</dbReference>
<dbReference type="EMBL" id="CAJNOU010002020">
    <property type="protein sequence ID" value="CAF1281398.1"/>
    <property type="molecule type" value="Genomic_DNA"/>
</dbReference>
<dbReference type="EMBL" id="CAJOBE010005832">
    <property type="protein sequence ID" value="CAF3986885.1"/>
    <property type="molecule type" value="Genomic_DNA"/>
</dbReference>
<evidence type="ECO:0000313" key="8">
    <source>
        <dbReference type="Proteomes" id="UP000663870"/>
    </source>
</evidence>
<feature type="coiled-coil region" evidence="1">
    <location>
        <begin position="231"/>
        <end position="265"/>
    </location>
</feature>
<protein>
    <recommendedName>
        <fullName evidence="3">Ras-associating domain-containing protein</fullName>
    </recommendedName>
</protein>
<organism evidence="7 9">
    <name type="scientific">Rotaria sordida</name>
    <dbReference type="NCBI Taxonomy" id="392033"/>
    <lineage>
        <taxon>Eukaryota</taxon>
        <taxon>Metazoa</taxon>
        <taxon>Spiralia</taxon>
        <taxon>Gnathifera</taxon>
        <taxon>Rotifera</taxon>
        <taxon>Eurotatoria</taxon>
        <taxon>Bdelloidea</taxon>
        <taxon>Philodinida</taxon>
        <taxon>Philodinidae</taxon>
        <taxon>Rotaria</taxon>
    </lineage>
</organism>
<evidence type="ECO:0000256" key="1">
    <source>
        <dbReference type="SAM" id="Coils"/>
    </source>
</evidence>
<gene>
    <name evidence="7" type="ORF">FNK824_LOCUS25178</name>
    <name evidence="6" type="ORF">JXQ802_LOCUS43996</name>
    <name evidence="4" type="ORF">PYM288_LOCUS28670</name>
    <name evidence="5" type="ORF">SEV965_LOCUS25274</name>
</gene>
<comment type="caution">
    <text evidence="7">The sequence shown here is derived from an EMBL/GenBank/DDBJ whole genome shotgun (WGS) entry which is preliminary data.</text>
</comment>
<feature type="compositionally biased region" description="Low complexity" evidence="2">
    <location>
        <begin position="152"/>
        <end position="173"/>
    </location>
</feature>
<dbReference type="Proteomes" id="UP000663854">
    <property type="component" value="Unassembled WGS sequence"/>
</dbReference>
<evidence type="ECO:0000259" key="3">
    <source>
        <dbReference type="PROSITE" id="PS50200"/>
    </source>
</evidence>
<keyword evidence="8" id="KW-1185">Reference proteome</keyword>
<evidence type="ECO:0000313" key="9">
    <source>
        <dbReference type="Proteomes" id="UP000663874"/>
    </source>
</evidence>
<dbReference type="PROSITE" id="PS50200">
    <property type="entry name" value="RA"/>
    <property type="match status" value="1"/>
</dbReference>
<dbReference type="PANTHER" id="PTHR15286:SF6">
    <property type="entry name" value="GH01133P"/>
    <property type="match status" value="1"/>
</dbReference>
<sequence>MDLRVYVDGVARIICDLTRKTTVHDIIIALAQYKGKAGRYSLIQYAPDGTQRTLSPNELTCELIHHPDWVYILQQNPSNTNLSNVQKRSKSLDGRKTPIEQQQQQTIVDTVSPLNSSSGHFRTVRNNNHNVSSTILSSQNKKRSNLHQIFPSINKNNSNNNIHSNESLSSSSINKRLSRTPIKNSLENHQNNNHIRPKSAVPSSIHENSAFHIVHKSNNNHINIQHQQQQYIALLQILKSQEIQLEQQENELNEKQKEIEYHDIILHQGQIYQDNIQHELQILEEHERRLFSEFQILTQEYSSDKLDFELEYYKKLNSNYEYLQQQLTCCSSTLEQKIQLHEQLQYNIDQTHKDIEQIQKHINNDKKEIIQCEYDLERSNSSLKQQEDLSHILTQRTHDIEHIIQQHRKRIIELENDVIQLDDLLIYSLAKSPYHFHSNSSTDIVKPGHLELMNSTLLKLCPSGIWV</sequence>
<evidence type="ECO:0000256" key="2">
    <source>
        <dbReference type="SAM" id="MobiDB-lite"/>
    </source>
</evidence>
<reference evidence="7" key="1">
    <citation type="submission" date="2021-02" db="EMBL/GenBank/DDBJ databases">
        <authorList>
            <person name="Nowell W R."/>
        </authorList>
    </citation>
    <scope>NUCLEOTIDE SEQUENCE</scope>
</reference>